<keyword evidence="1" id="KW-1133">Transmembrane helix</keyword>
<protein>
    <recommendedName>
        <fullName evidence="2">Methyltransferase domain-containing protein</fullName>
    </recommendedName>
</protein>
<feature type="domain" description="Methyltransferase" evidence="2">
    <location>
        <begin position="54"/>
        <end position="125"/>
    </location>
</feature>
<dbReference type="Pfam" id="PF13649">
    <property type="entry name" value="Methyltransf_25"/>
    <property type="match status" value="1"/>
</dbReference>
<reference evidence="3" key="1">
    <citation type="journal article" date="2015" name="Nature">
        <title>Complex archaea that bridge the gap between prokaryotes and eukaryotes.</title>
        <authorList>
            <person name="Spang A."/>
            <person name="Saw J.H."/>
            <person name="Jorgensen S.L."/>
            <person name="Zaremba-Niedzwiedzka K."/>
            <person name="Martijn J."/>
            <person name="Lind A.E."/>
            <person name="van Eijk R."/>
            <person name="Schleper C."/>
            <person name="Guy L."/>
            <person name="Ettema T.J."/>
        </authorList>
    </citation>
    <scope>NUCLEOTIDE SEQUENCE</scope>
</reference>
<keyword evidence="1" id="KW-0812">Transmembrane</keyword>
<gene>
    <name evidence="3" type="ORF">LCGC14_1807070</name>
</gene>
<dbReference type="AlphaFoldDB" id="A0A0F9GN12"/>
<evidence type="ECO:0000313" key="3">
    <source>
        <dbReference type="EMBL" id="KKM00174.1"/>
    </source>
</evidence>
<keyword evidence="1" id="KW-0472">Membrane</keyword>
<organism evidence="3">
    <name type="scientific">marine sediment metagenome</name>
    <dbReference type="NCBI Taxonomy" id="412755"/>
    <lineage>
        <taxon>unclassified sequences</taxon>
        <taxon>metagenomes</taxon>
        <taxon>ecological metagenomes</taxon>
    </lineage>
</organism>
<evidence type="ECO:0000256" key="1">
    <source>
        <dbReference type="SAM" id="Phobius"/>
    </source>
</evidence>
<dbReference type="Gene3D" id="3.40.50.150">
    <property type="entry name" value="Vaccinia Virus protein VP39"/>
    <property type="match status" value="1"/>
</dbReference>
<accession>A0A0F9GN12</accession>
<feature type="transmembrane region" description="Helical" evidence="1">
    <location>
        <begin position="121"/>
        <end position="140"/>
    </location>
</feature>
<dbReference type="SUPFAM" id="SSF53335">
    <property type="entry name" value="S-adenosyl-L-methionine-dependent methyltransferases"/>
    <property type="match status" value="1"/>
</dbReference>
<proteinExistence type="predicted"/>
<evidence type="ECO:0000259" key="2">
    <source>
        <dbReference type="Pfam" id="PF13649"/>
    </source>
</evidence>
<sequence length="199" mass="23210">MAYKILKKYIKENSCNIYIPVVVNGELIHDGNRRKLENQHIRLDLFPDMTDESILDVGFNSGYILFQLKKRYGGECTGIDNDKNMFWIAQKIKEIEKLDVNLYLSNFNNIDLNIARKYDNVLYLGLTLYVGILKILPKLLMLAKKRVIIEPANHEGKSKEEIKKYVEDLCNFGYKAKLLGFTDYQHRGLIQIDKKEDSK</sequence>
<dbReference type="EMBL" id="LAZR01017497">
    <property type="protein sequence ID" value="KKM00174.1"/>
    <property type="molecule type" value="Genomic_DNA"/>
</dbReference>
<dbReference type="InterPro" id="IPR029063">
    <property type="entry name" value="SAM-dependent_MTases_sf"/>
</dbReference>
<dbReference type="InterPro" id="IPR041698">
    <property type="entry name" value="Methyltransf_25"/>
</dbReference>
<comment type="caution">
    <text evidence="3">The sequence shown here is derived from an EMBL/GenBank/DDBJ whole genome shotgun (WGS) entry which is preliminary data.</text>
</comment>
<dbReference type="CDD" id="cd02440">
    <property type="entry name" value="AdoMet_MTases"/>
    <property type="match status" value="1"/>
</dbReference>
<name>A0A0F9GN12_9ZZZZ</name>